<comment type="pathway">
    <text evidence="1">Mycotoxin biosynthesis.</text>
</comment>
<dbReference type="AlphaFoldDB" id="A0AAD4IFF4"/>
<keyword evidence="4" id="KW-1185">Reference proteome</keyword>
<dbReference type="InterPro" id="IPR021765">
    <property type="entry name" value="UstYa-like"/>
</dbReference>
<organism evidence="3 4">
    <name type="scientific">Alternaria panax</name>
    <dbReference type="NCBI Taxonomy" id="48097"/>
    <lineage>
        <taxon>Eukaryota</taxon>
        <taxon>Fungi</taxon>
        <taxon>Dikarya</taxon>
        <taxon>Ascomycota</taxon>
        <taxon>Pezizomycotina</taxon>
        <taxon>Dothideomycetes</taxon>
        <taxon>Pleosporomycetidae</taxon>
        <taxon>Pleosporales</taxon>
        <taxon>Pleosporineae</taxon>
        <taxon>Pleosporaceae</taxon>
        <taxon>Alternaria</taxon>
        <taxon>Alternaria sect. Panax</taxon>
    </lineage>
</organism>
<evidence type="ECO:0000313" key="3">
    <source>
        <dbReference type="EMBL" id="KAG9193564.1"/>
    </source>
</evidence>
<evidence type="ECO:0000256" key="2">
    <source>
        <dbReference type="ARBA" id="ARBA00035112"/>
    </source>
</evidence>
<name>A0AAD4IFF4_9PLEO</name>
<comment type="caution">
    <text evidence="3">The sequence shown here is derived from an EMBL/GenBank/DDBJ whole genome shotgun (WGS) entry which is preliminary data.</text>
</comment>
<protein>
    <recommendedName>
        <fullName evidence="5">Tat pathway signal sequence</fullName>
    </recommendedName>
</protein>
<dbReference type="GO" id="GO:0043386">
    <property type="term" value="P:mycotoxin biosynthetic process"/>
    <property type="evidence" value="ECO:0007669"/>
    <property type="project" value="InterPro"/>
</dbReference>
<reference evidence="3" key="1">
    <citation type="submission" date="2021-07" db="EMBL/GenBank/DDBJ databases">
        <title>Genome Resource of American Ginseng Black Spot Pathogen Alternaria panax.</title>
        <authorList>
            <person name="Qiu C."/>
            <person name="Wang W."/>
            <person name="Liu Z."/>
        </authorList>
    </citation>
    <scope>NUCLEOTIDE SEQUENCE</scope>
    <source>
        <strain evidence="3">BNCC115425</strain>
    </source>
</reference>
<dbReference type="PANTHER" id="PTHR33365">
    <property type="entry name" value="YALI0B05434P"/>
    <property type="match status" value="1"/>
</dbReference>
<sequence length="235" mass="26593">MARPEGYLPISSSERDISAHHGEAKPKSRLRKIVQDSVIALSVLGALGLGYSFGSQHFSAATATTILPAGDVHYYMQFNKTFPQRPNEDSDAAWASLFPEKLGFVQHAELAPNVAGIAVFHELHCLNMLRQAFWASVDGKLEEMGDQSREKNHRTSHHHVRHCFEYLRQSLICLADSNLEMMNYTARGVSGWQTERTCRNFEQLKDWSNEWGITREEALHNHDLAVNFANEGDRL</sequence>
<evidence type="ECO:0000256" key="1">
    <source>
        <dbReference type="ARBA" id="ARBA00004685"/>
    </source>
</evidence>
<gene>
    <name evidence="3" type="ORF">G6011_03599</name>
</gene>
<evidence type="ECO:0008006" key="5">
    <source>
        <dbReference type="Google" id="ProtNLM"/>
    </source>
</evidence>
<dbReference type="Proteomes" id="UP001199106">
    <property type="component" value="Unassembled WGS sequence"/>
</dbReference>
<comment type="similarity">
    <text evidence="2">Belongs to the ustYa family.</text>
</comment>
<dbReference type="EMBL" id="JAANER010000002">
    <property type="protein sequence ID" value="KAG9193564.1"/>
    <property type="molecule type" value="Genomic_DNA"/>
</dbReference>
<evidence type="ECO:0000313" key="4">
    <source>
        <dbReference type="Proteomes" id="UP001199106"/>
    </source>
</evidence>
<dbReference type="PANTHER" id="PTHR33365:SF4">
    <property type="entry name" value="CYCLOCHLOROTINE BIOSYNTHESIS PROTEIN O"/>
    <property type="match status" value="1"/>
</dbReference>
<proteinExistence type="inferred from homology"/>
<dbReference type="Pfam" id="PF11807">
    <property type="entry name" value="UstYa"/>
    <property type="match status" value="1"/>
</dbReference>
<accession>A0AAD4IFF4</accession>